<protein>
    <submittedName>
        <fullName evidence="2">Uncharacterized protein</fullName>
    </submittedName>
</protein>
<proteinExistence type="predicted"/>
<name>A0A4Z1G0T9_9HELO</name>
<dbReference type="AlphaFoldDB" id="A0A4Z1G0T9"/>
<organism evidence="2 3">
    <name type="scientific">Botrytis paeoniae</name>
    <dbReference type="NCBI Taxonomy" id="278948"/>
    <lineage>
        <taxon>Eukaryota</taxon>
        <taxon>Fungi</taxon>
        <taxon>Dikarya</taxon>
        <taxon>Ascomycota</taxon>
        <taxon>Pezizomycotina</taxon>
        <taxon>Leotiomycetes</taxon>
        <taxon>Helotiales</taxon>
        <taxon>Sclerotiniaceae</taxon>
        <taxon>Botrytis</taxon>
    </lineage>
</organism>
<evidence type="ECO:0000313" key="2">
    <source>
        <dbReference type="EMBL" id="TGO29130.1"/>
    </source>
</evidence>
<feature type="coiled-coil region" evidence="1">
    <location>
        <begin position="166"/>
        <end position="200"/>
    </location>
</feature>
<evidence type="ECO:0000256" key="1">
    <source>
        <dbReference type="SAM" id="Coils"/>
    </source>
</evidence>
<sequence length="203" mass="23268">MSGNPYVNPQGWQQRPPQPRKFISCCYCGDDDFSLADVAFPSQDCTAHGLICLGCLAEYLERQIGVDGDPRSILSPNEIGFKAVEATLVQCPVMRCTQFIDIDTVRNYARPETFVRYERYLTNQIMKSAGGFKKCYLPDCHHGRIVLQTGHWWCQIAKARAAPKIREILQQRWQEAHTEVRRLNRRIAEMEDANAKKETKSEV</sequence>
<evidence type="ECO:0000313" key="3">
    <source>
        <dbReference type="Proteomes" id="UP000297910"/>
    </source>
</evidence>
<gene>
    <name evidence="2" type="ORF">BPAE_0018g00160</name>
</gene>
<keyword evidence="3" id="KW-1185">Reference proteome</keyword>
<keyword evidence="1" id="KW-0175">Coiled coil</keyword>
<accession>A0A4Z1G0T9</accession>
<reference evidence="2 3" key="1">
    <citation type="submission" date="2017-12" db="EMBL/GenBank/DDBJ databases">
        <title>Comparative genomics of Botrytis spp.</title>
        <authorList>
            <person name="Valero-Jimenez C.A."/>
            <person name="Tapia P."/>
            <person name="Veloso J."/>
            <person name="Silva-Moreno E."/>
            <person name="Staats M."/>
            <person name="Valdes J.H."/>
            <person name="Van Kan J.A.L."/>
        </authorList>
    </citation>
    <scope>NUCLEOTIDE SEQUENCE [LARGE SCALE GENOMIC DNA]</scope>
    <source>
        <strain evidence="2 3">Bp0003</strain>
    </source>
</reference>
<dbReference type="Proteomes" id="UP000297910">
    <property type="component" value="Unassembled WGS sequence"/>
</dbReference>
<comment type="caution">
    <text evidence="2">The sequence shown here is derived from an EMBL/GenBank/DDBJ whole genome shotgun (WGS) entry which is preliminary data.</text>
</comment>
<dbReference type="EMBL" id="PQXI01000018">
    <property type="protein sequence ID" value="TGO29130.1"/>
    <property type="molecule type" value="Genomic_DNA"/>
</dbReference>